<organism evidence="2 3">
    <name type="scientific">Pleurodeles waltl</name>
    <name type="common">Iberian ribbed newt</name>
    <dbReference type="NCBI Taxonomy" id="8319"/>
    <lineage>
        <taxon>Eukaryota</taxon>
        <taxon>Metazoa</taxon>
        <taxon>Chordata</taxon>
        <taxon>Craniata</taxon>
        <taxon>Vertebrata</taxon>
        <taxon>Euteleostomi</taxon>
        <taxon>Amphibia</taxon>
        <taxon>Batrachia</taxon>
        <taxon>Caudata</taxon>
        <taxon>Salamandroidea</taxon>
        <taxon>Salamandridae</taxon>
        <taxon>Pleurodelinae</taxon>
        <taxon>Pleurodeles</taxon>
    </lineage>
</organism>
<dbReference type="EMBL" id="JANPWB010000006">
    <property type="protein sequence ID" value="KAJ1181748.1"/>
    <property type="molecule type" value="Genomic_DNA"/>
</dbReference>
<name>A0AAV7U1K6_PLEWA</name>
<evidence type="ECO:0000313" key="2">
    <source>
        <dbReference type="EMBL" id="KAJ1181748.1"/>
    </source>
</evidence>
<feature type="region of interest" description="Disordered" evidence="1">
    <location>
        <begin position="1"/>
        <end position="47"/>
    </location>
</feature>
<protein>
    <submittedName>
        <fullName evidence="2">Uncharacterized protein</fullName>
    </submittedName>
</protein>
<evidence type="ECO:0000313" key="3">
    <source>
        <dbReference type="Proteomes" id="UP001066276"/>
    </source>
</evidence>
<evidence type="ECO:0000256" key="1">
    <source>
        <dbReference type="SAM" id="MobiDB-lite"/>
    </source>
</evidence>
<accession>A0AAV7U1K6</accession>
<dbReference type="Proteomes" id="UP001066276">
    <property type="component" value="Chromosome 3_2"/>
</dbReference>
<gene>
    <name evidence="2" type="ORF">NDU88_006948</name>
</gene>
<proteinExistence type="predicted"/>
<keyword evidence="3" id="KW-1185">Reference proteome</keyword>
<feature type="compositionally biased region" description="Polar residues" evidence="1">
    <location>
        <begin position="1"/>
        <end position="17"/>
    </location>
</feature>
<dbReference type="AlphaFoldDB" id="A0AAV7U1K6"/>
<comment type="caution">
    <text evidence="2">The sequence shown here is derived from an EMBL/GenBank/DDBJ whole genome shotgun (WGS) entry which is preliminary data.</text>
</comment>
<reference evidence="2" key="1">
    <citation type="journal article" date="2022" name="bioRxiv">
        <title>Sequencing and chromosome-scale assembly of the giantPleurodeles waltlgenome.</title>
        <authorList>
            <person name="Brown T."/>
            <person name="Elewa A."/>
            <person name="Iarovenko S."/>
            <person name="Subramanian E."/>
            <person name="Araus A.J."/>
            <person name="Petzold A."/>
            <person name="Susuki M."/>
            <person name="Suzuki K.-i.T."/>
            <person name="Hayashi T."/>
            <person name="Toyoda A."/>
            <person name="Oliveira C."/>
            <person name="Osipova E."/>
            <person name="Leigh N.D."/>
            <person name="Simon A."/>
            <person name="Yun M.H."/>
        </authorList>
    </citation>
    <scope>NUCLEOTIDE SEQUENCE</scope>
    <source>
        <strain evidence="2">20211129_DDA</strain>
        <tissue evidence="2">Liver</tissue>
    </source>
</reference>
<feature type="region of interest" description="Disordered" evidence="1">
    <location>
        <begin position="84"/>
        <end position="105"/>
    </location>
</feature>
<sequence length="105" mass="10780">MSAPSARQPSSGTSSALSGADTGPRGVPDLLCKRDAGRGRGSSLTLRSRAGRDVDTAWLLSVGRGWLAVPGRDPIPCSRLKRGALGSRSLASTSGAALRDGHARR</sequence>